<gene>
    <name evidence="2" type="ORF">HMPREF2137_04155</name>
</gene>
<dbReference type="EMBL" id="JRNN01000036">
    <property type="protein sequence ID" value="KGF35753.1"/>
    <property type="molecule type" value="Genomic_DNA"/>
</dbReference>
<keyword evidence="1" id="KW-0472">Membrane</keyword>
<evidence type="ECO:0000313" key="2">
    <source>
        <dbReference type="EMBL" id="KGF35753.1"/>
    </source>
</evidence>
<sequence>MKILLQHKIFIGYFLLMAIIGSMVAIVLHERSRVQKIENESIAIFQTQHNINTTHRYVTTLVTYGESVMVWNDEDSG</sequence>
<protein>
    <submittedName>
        <fullName evidence="2">Uncharacterized protein</fullName>
    </submittedName>
</protein>
<organism evidence="2 3">
    <name type="scientific">Hoylesella buccalis DNF00853</name>
    <dbReference type="NCBI Taxonomy" id="1401074"/>
    <lineage>
        <taxon>Bacteria</taxon>
        <taxon>Pseudomonadati</taxon>
        <taxon>Bacteroidota</taxon>
        <taxon>Bacteroidia</taxon>
        <taxon>Bacteroidales</taxon>
        <taxon>Prevotellaceae</taxon>
        <taxon>Hoylesella</taxon>
    </lineage>
</organism>
<name>A0A095ZM53_9BACT</name>
<keyword evidence="1" id="KW-0812">Transmembrane</keyword>
<evidence type="ECO:0000313" key="3">
    <source>
        <dbReference type="Proteomes" id="UP000029556"/>
    </source>
</evidence>
<feature type="transmembrane region" description="Helical" evidence="1">
    <location>
        <begin position="9"/>
        <end position="28"/>
    </location>
</feature>
<keyword evidence="1" id="KW-1133">Transmembrane helix</keyword>
<dbReference type="Proteomes" id="UP000029556">
    <property type="component" value="Unassembled WGS sequence"/>
</dbReference>
<comment type="caution">
    <text evidence="2">The sequence shown here is derived from an EMBL/GenBank/DDBJ whole genome shotgun (WGS) entry which is preliminary data.</text>
</comment>
<evidence type="ECO:0000256" key="1">
    <source>
        <dbReference type="SAM" id="Phobius"/>
    </source>
</evidence>
<accession>A0A095ZM53</accession>
<dbReference type="AlphaFoldDB" id="A0A095ZM53"/>
<reference evidence="2 3" key="1">
    <citation type="submission" date="2014-07" db="EMBL/GenBank/DDBJ databases">
        <authorList>
            <person name="McCorrison J."/>
            <person name="Sanka R."/>
            <person name="Torralba M."/>
            <person name="Gillis M."/>
            <person name="Haft D.H."/>
            <person name="Methe B."/>
            <person name="Sutton G."/>
            <person name="Nelson K.E."/>
        </authorList>
    </citation>
    <scope>NUCLEOTIDE SEQUENCE [LARGE SCALE GENOMIC DNA]</scope>
    <source>
        <strain evidence="2 3">DNF00853</strain>
    </source>
</reference>
<proteinExistence type="predicted"/>